<name>A0ABM7TZ39_9BURK</name>
<evidence type="ECO:0000313" key="3">
    <source>
        <dbReference type="Proteomes" id="UP001319874"/>
    </source>
</evidence>
<feature type="region of interest" description="Disordered" evidence="1">
    <location>
        <begin position="208"/>
        <end position="241"/>
    </location>
</feature>
<feature type="region of interest" description="Disordered" evidence="1">
    <location>
        <begin position="150"/>
        <end position="192"/>
    </location>
</feature>
<sequence>MSGYLERIASLALGVGPRLRPLPRYRFEDSQTWAPGDANRPWLENGQTAERTASFAARDDEPDLRHAVRGIARVKAPPFDDQRVPVRTVLAQGTHASVPDGPDGLLLALQPDAGPAAETSSQQPTQAAHVDREPLVPALADPDVRDVHPRIEADHGPLHHGEPRSLRQNVREAGRERLRQSGRHAAEADGPPTVIVRIGHIDVRAVNASTPAAPPREPEPERALRKPSLDTYLKTRDRGRP</sequence>
<reference evidence="2 3" key="1">
    <citation type="journal article" date="2022" name="Front. Microbiol.">
        <title>Identification and characterization of a novel class of self-sufficient cytochrome P450 hydroxylase involved in cyclohexanecarboxylate degradation in Paraburkholderia terrae strain KU-64.</title>
        <authorList>
            <person name="Yamamoto T."/>
            <person name="Hasegawa Y."/>
            <person name="Iwaki H."/>
        </authorList>
    </citation>
    <scope>NUCLEOTIDE SEQUENCE [LARGE SCALE GENOMIC DNA]</scope>
    <source>
        <strain evidence="2 3">KU-64</strain>
    </source>
</reference>
<dbReference type="RefSeq" id="WP_229516116.1">
    <property type="nucleotide sequence ID" value="NZ_AP024957.1"/>
</dbReference>
<dbReference type="EMBL" id="AP024957">
    <property type="protein sequence ID" value="BCZ84355.1"/>
    <property type="molecule type" value="Genomic_DNA"/>
</dbReference>
<feature type="region of interest" description="Disordered" evidence="1">
    <location>
        <begin position="94"/>
        <end position="130"/>
    </location>
</feature>
<dbReference type="Proteomes" id="UP001319874">
    <property type="component" value="Chromosome 3"/>
</dbReference>
<keyword evidence="3" id="KW-1185">Reference proteome</keyword>
<proteinExistence type="predicted"/>
<organism evidence="2 3">
    <name type="scientific">Paraburkholderia terrae</name>
    <dbReference type="NCBI Taxonomy" id="311230"/>
    <lineage>
        <taxon>Bacteria</taxon>
        <taxon>Pseudomonadati</taxon>
        <taxon>Pseudomonadota</taxon>
        <taxon>Betaproteobacteria</taxon>
        <taxon>Burkholderiales</taxon>
        <taxon>Burkholderiaceae</taxon>
        <taxon>Paraburkholderia</taxon>
    </lineage>
</organism>
<gene>
    <name evidence="2" type="ORF">PTKU64_80300</name>
</gene>
<protein>
    <recommendedName>
        <fullName evidence="4">DUF2169 domain-containing protein</fullName>
    </recommendedName>
</protein>
<evidence type="ECO:0000313" key="2">
    <source>
        <dbReference type="EMBL" id="BCZ84355.1"/>
    </source>
</evidence>
<evidence type="ECO:0008006" key="4">
    <source>
        <dbReference type="Google" id="ProtNLM"/>
    </source>
</evidence>
<feature type="compositionally biased region" description="Basic and acidic residues" evidence="1">
    <location>
        <begin position="150"/>
        <end position="187"/>
    </location>
</feature>
<accession>A0ABM7TZ39</accession>
<feature type="compositionally biased region" description="Basic and acidic residues" evidence="1">
    <location>
        <begin position="216"/>
        <end position="241"/>
    </location>
</feature>
<evidence type="ECO:0000256" key="1">
    <source>
        <dbReference type="SAM" id="MobiDB-lite"/>
    </source>
</evidence>